<name>A0A3E1F2A4_9FLAO</name>
<evidence type="ECO:0008006" key="3">
    <source>
        <dbReference type="Google" id="ProtNLM"/>
    </source>
</evidence>
<dbReference type="SUPFAM" id="SSF82185">
    <property type="entry name" value="Histone H3 K4-specific methyltransferase SET7/9 N-terminal domain"/>
    <property type="match status" value="4"/>
</dbReference>
<protein>
    <recommendedName>
        <fullName evidence="3">Toxin-antitoxin system YwqK family antitoxin</fullName>
    </recommendedName>
</protein>
<reference evidence="1 2" key="1">
    <citation type="submission" date="2018-08" db="EMBL/GenBank/DDBJ databases">
        <title>The draft genome squence of Brumimicrobium sp. N62.</title>
        <authorList>
            <person name="Du Z.-J."/>
            <person name="Luo H.-R."/>
        </authorList>
    </citation>
    <scope>NUCLEOTIDE SEQUENCE [LARGE SCALE GENOMIC DNA]</scope>
    <source>
        <strain evidence="1 2">N62</strain>
    </source>
</reference>
<evidence type="ECO:0000313" key="1">
    <source>
        <dbReference type="EMBL" id="RFC55945.1"/>
    </source>
</evidence>
<dbReference type="OrthoDB" id="7342920at2"/>
<dbReference type="InterPro" id="IPR011652">
    <property type="entry name" value="MORN_2"/>
</dbReference>
<organism evidence="1 2">
    <name type="scientific">Brumimicrobium aurantiacum</name>
    <dbReference type="NCBI Taxonomy" id="1737063"/>
    <lineage>
        <taxon>Bacteria</taxon>
        <taxon>Pseudomonadati</taxon>
        <taxon>Bacteroidota</taxon>
        <taxon>Flavobacteriia</taxon>
        <taxon>Flavobacteriales</taxon>
        <taxon>Crocinitomicaceae</taxon>
        <taxon>Brumimicrobium</taxon>
    </lineage>
</organism>
<dbReference type="Pfam" id="PF07661">
    <property type="entry name" value="MORN_2"/>
    <property type="match status" value="10"/>
</dbReference>
<comment type="caution">
    <text evidence="1">The sequence shown here is derived from an EMBL/GenBank/DDBJ whole genome shotgun (WGS) entry which is preliminary data.</text>
</comment>
<dbReference type="PANTHER" id="PTHR33706">
    <property type="entry name" value="MORN VARIANT REPEAT PROTEIN"/>
    <property type="match status" value="1"/>
</dbReference>
<dbReference type="PANTHER" id="PTHR33706:SF1">
    <property type="entry name" value="TPR REPEAT PROTEIN"/>
    <property type="match status" value="1"/>
</dbReference>
<proteinExistence type="predicted"/>
<dbReference type="AlphaFoldDB" id="A0A3E1F2A4"/>
<dbReference type="Proteomes" id="UP000257127">
    <property type="component" value="Unassembled WGS sequence"/>
</dbReference>
<dbReference type="Gene3D" id="3.90.930.1">
    <property type="match status" value="2"/>
</dbReference>
<keyword evidence="2" id="KW-1185">Reference proteome</keyword>
<evidence type="ECO:0000313" key="2">
    <source>
        <dbReference type="Proteomes" id="UP000257127"/>
    </source>
</evidence>
<dbReference type="EMBL" id="QURB01000001">
    <property type="protein sequence ID" value="RFC55945.1"/>
    <property type="molecule type" value="Genomic_DNA"/>
</dbReference>
<dbReference type="Gene3D" id="2.20.110.10">
    <property type="entry name" value="Histone H3 K4-specific methyltransferase SET7/9 N-terminal domain"/>
    <property type="match status" value="3"/>
</dbReference>
<gene>
    <name evidence="1" type="ORF">DXU93_03130</name>
</gene>
<accession>A0A3E1F2A4</accession>
<dbReference type="RefSeq" id="WP_116879780.1">
    <property type="nucleotide sequence ID" value="NZ_QURB01000001.1"/>
</dbReference>
<sequence length="572" mass="66658">MYKSVLFVLFTFLMFNGYSQSRKERNLSKRKTFYYDPGVRKMIESHGYYYSDDLGETTERHGKWSFFNREGSLVEVRHYDRNKLHGEVKTFYGNDSLRSIGYFHQDLQDSIYIEFSLMGDTSQVGYFNMGNPTGEWRYFYTDGALKMVEEIIDSTSYVWEFYGADSAHTQTIEEGNGAMATYFGNGRLESWYNYKDGIKHGEFEEASVRGYYLMKGAFKENKPEGKWEYYYYTGDLEKITHYKDGKLNGEYDYYYDNGQLNVEGQFEDGEKTGEWTWYTNSGVVDMQGKFKDGLQHGVWKYNYPNGELSYRAKFKEGLKEGKWTYYYKNGKKFKVGHFENDLKNGSWTTWYEDGTLLMEGDYIDDLEEGTWKNYWENGQLKNQSDFTNGKLNGEWLSFYSSGKPLSKGSYDHGQKTGEWLSYFDNGALKDVENFKVIEKKSKVKYGPMKDRKVRTSVLHGKTVSYSQKDYAKTQEGKYKNGEKHGKWIVYHKGGVLPAVISHYKNGELHGKMQTFEFRGNRIISEAEYKNGVKHGKVKIFDENGKVIKEQKFENGIQIIEGSSSGTSFSPGR</sequence>